<evidence type="ECO:0000313" key="4">
    <source>
        <dbReference type="EMBL" id="OQN97759.1"/>
    </source>
</evidence>
<reference evidence="5" key="1">
    <citation type="submission" date="2017-03" db="EMBL/GenBank/DDBJ databases">
        <title>Genomes of endolithic fungi from Antarctica.</title>
        <authorList>
            <person name="Coleine C."/>
            <person name="Masonjones S."/>
            <person name="Stajich J.E."/>
        </authorList>
    </citation>
    <scope>NUCLEOTIDE SEQUENCE [LARGE SCALE GENOMIC DNA]</scope>
    <source>
        <strain evidence="5">CCFEE 5527</strain>
    </source>
</reference>
<sequence length="999" mass="109301">MFYFGGASVASAPVKCRKIPLSRRRLLDKRICSVDRTERLTVTERACMARFVTEPVVCESGVLPFTLDSWQDECFSSDDDEEGGVLLDAESDRSGTGALLSPTLDDSVYVDDAGFATPALSTSSSAKYDDTALPDLVTPDQDSSPQPQFRIRSQSLAVIPNSAPTSSDVPPVPIIEPHVRSSEANAPVLVPLDTASEDNLFDVLDADRVVLDVNDQRHSYDFADFIDDWEYDKAHSANPANAPGAIRDALQPRTDPSVYHDITRHDFIAGPGDLQGIPWNETTTTRAQAMDQRRQLHPSHSSRYRTELDMRPQLGGYAQGEQHYRFHRFNGRWKSSYSHFELRNVVASHGRDVFFSGGERIHCTPLTLPAESRLAMDLTKCSASAAPVRVTCLATSKPSDLSYTSESVLIAGGFYGEYALRSLGPACSEVHEGYVTHNWNGLVTHIHTFPSRASGALQAVFCSNDTRLRVMDVRTLKYTSTFTYANSLNCSATAPDGRLRLIGGDSRDALITNAETGATLVTLPSKDHVFACAWSPDSRHVASASQNGETLLWDSRNWSQPTASLPSVMSCVRSLHFTDDSALLVAAESEDVVSIYDVRNAKKERQELRFFGTIAGIALLDGGNEVVVGNGDRTVGGLLTWRRDAGGVLGRSSDGAWGRRERMQFLHDPTSRNDKKAPYIFRTGYAAWPKRPPRPFPPPFFSPPSGSFSDPLSTHNRSHDRVNGVPILGVTNGDDALFAGERFLCVNDGVGAWGLKDRGCAGLWSRLVGHFWAGEVEGMVRGEEKEEQGDGVVGALSRAFEKTKEALSEPNAWLGTTTVSSALLDGAAESEGKAVLWVTQLGDCKVMVVRPSKSIEENIIFRTEEQYHYFDCPRQLGTNSPDTPEINAVLDKVEVEEGDIVLAMSDGVTDNLWDHEIARILLEAREKWSTEHAGEAVAGSMKFAAREIVLEARKIAEDAFAESPYMEKGVEEGLAIEGGKRDDISVVAGIVERRKEGAG</sequence>
<dbReference type="OrthoDB" id="25675at2759"/>
<keyword evidence="1" id="KW-0853">WD repeat</keyword>
<feature type="region of interest" description="Disordered" evidence="2">
    <location>
        <begin position="120"/>
        <end position="148"/>
    </location>
</feature>
<dbReference type="Gene3D" id="3.60.40.10">
    <property type="entry name" value="PPM-type phosphatase domain"/>
    <property type="match status" value="1"/>
</dbReference>
<dbReference type="InterPro" id="IPR001680">
    <property type="entry name" value="WD40_rpt"/>
</dbReference>
<evidence type="ECO:0000313" key="5">
    <source>
        <dbReference type="Proteomes" id="UP000192596"/>
    </source>
</evidence>
<dbReference type="Gene3D" id="2.130.10.10">
    <property type="entry name" value="YVTN repeat-like/Quinoprotein amine dehydrogenase"/>
    <property type="match status" value="1"/>
</dbReference>
<dbReference type="InterPro" id="IPR001932">
    <property type="entry name" value="PPM-type_phosphatase-like_dom"/>
</dbReference>
<organism evidence="4 5">
    <name type="scientific">Cryoendolithus antarcticus</name>
    <dbReference type="NCBI Taxonomy" id="1507870"/>
    <lineage>
        <taxon>Eukaryota</taxon>
        <taxon>Fungi</taxon>
        <taxon>Dikarya</taxon>
        <taxon>Ascomycota</taxon>
        <taxon>Pezizomycotina</taxon>
        <taxon>Dothideomycetes</taxon>
        <taxon>Dothideomycetidae</taxon>
        <taxon>Cladosporiales</taxon>
        <taxon>Cladosporiaceae</taxon>
        <taxon>Cryoendolithus</taxon>
    </lineage>
</organism>
<dbReference type="STRING" id="1507870.A0A1V8SFA0"/>
<dbReference type="SMART" id="SM00320">
    <property type="entry name" value="WD40"/>
    <property type="match status" value="2"/>
</dbReference>
<dbReference type="PROSITE" id="PS51746">
    <property type="entry name" value="PPM_2"/>
    <property type="match status" value="1"/>
</dbReference>
<protein>
    <recommendedName>
        <fullName evidence="3">PPM-type phosphatase domain-containing protein</fullName>
    </recommendedName>
</protein>
<dbReference type="PANTHER" id="PTHR43991:SF12">
    <property type="entry name" value="WD REPEAT PROTEIN (AFU_ORTHOLOGUE AFUA_8G05640)"/>
    <property type="match status" value="1"/>
</dbReference>
<evidence type="ECO:0000259" key="3">
    <source>
        <dbReference type="PROSITE" id="PS51746"/>
    </source>
</evidence>
<dbReference type="PANTHER" id="PTHR43991">
    <property type="entry name" value="WD REPEAT PROTEIN (AFU_ORTHOLOGUE AFUA_8G05640)-RELATED"/>
    <property type="match status" value="1"/>
</dbReference>
<feature type="repeat" description="WD" evidence="1">
    <location>
        <begin position="522"/>
        <end position="554"/>
    </location>
</feature>
<dbReference type="Proteomes" id="UP000192596">
    <property type="component" value="Unassembled WGS sequence"/>
</dbReference>
<dbReference type="InParanoid" id="A0A1V8SFA0"/>
<dbReference type="PROSITE" id="PS50082">
    <property type="entry name" value="WD_REPEATS_2"/>
    <property type="match status" value="1"/>
</dbReference>
<dbReference type="AlphaFoldDB" id="A0A1V8SFA0"/>
<proteinExistence type="predicted"/>
<name>A0A1V8SFA0_9PEZI</name>
<dbReference type="SUPFAM" id="SSF81606">
    <property type="entry name" value="PP2C-like"/>
    <property type="match status" value="1"/>
</dbReference>
<evidence type="ECO:0000256" key="1">
    <source>
        <dbReference type="PROSITE-ProRule" id="PRU00221"/>
    </source>
</evidence>
<dbReference type="EMBL" id="NAJO01000051">
    <property type="protein sequence ID" value="OQN97759.1"/>
    <property type="molecule type" value="Genomic_DNA"/>
</dbReference>
<evidence type="ECO:0000256" key="2">
    <source>
        <dbReference type="SAM" id="MobiDB-lite"/>
    </source>
</evidence>
<feature type="domain" description="PPM-type phosphatase" evidence="3">
    <location>
        <begin position="714"/>
        <end position="991"/>
    </location>
</feature>
<gene>
    <name evidence="4" type="ORF">B0A48_16080</name>
</gene>
<comment type="caution">
    <text evidence="4">The sequence shown here is derived from an EMBL/GenBank/DDBJ whole genome shotgun (WGS) entry which is preliminary data.</text>
</comment>
<dbReference type="InterPro" id="IPR015943">
    <property type="entry name" value="WD40/YVTN_repeat-like_dom_sf"/>
</dbReference>
<dbReference type="InterPro" id="IPR036457">
    <property type="entry name" value="PPM-type-like_dom_sf"/>
</dbReference>
<dbReference type="SMART" id="SM00332">
    <property type="entry name" value="PP2Cc"/>
    <property type="match status" value="1"/>
</dbReference>
<dbReference type="InterPro" id="IPR036322">
    <property type="entry name" value="WD40_repeat_dom_sf"/>
</dbReference>
<accession>A0A1V8SFA0</accession>
<keyword evidence="5" id="KW-1185">Reference proteome</keyword>
<dbReference type="FunFam" id="3.60.40.10:FF:000118">
    <property type="entry name" value="Phosphatase 2C-like domain-containing protein"/>
    <property type="match status" value="1"/>
</dbReference>
<dbReference type="SUPFAM" id="SSF50978">
    <property type="entry name" value="WD40 repeat-like"/>
    <property type="match status" value="1"/>
</dbReference>